<name>A0A3B1CKR9_9ZZZZ</name>
<sequence>MIQVKNYFILLLILPLLLFNFLQIHAQSVWCQASFNDFKDGSFLDAGSNCYVSANDRIQIITRWDFNNDGNLDILLPAGHGHTEKENTYIYLNNGQDIDGHSRIELPGAGSYDGFIADLNKDGFNDLAIVNYSDSHVKRVPVWIYFGSEKGFSPQNRIELPSEAGTAIVSGDFNNDSLLDIAVGCQYVDKDFDTPISMIYWNSPNGFSSENRLPFSLDGKGARALASADLDKDGIDDLIATTRKKTYLFLSSKNAFKDINDLIVLESGGTAVSVDDINNDNNIDIALCSSNGILIIPGQVDGTFDIDSSILLPVSNASDVVLKDVNKDGLVDVIVSVFSSPGGATWTNSYVFYNDGKNFETKKTLAIPTIGASAVSCEDLNKDGFPEIVFSFKQVTNEKNLYSYVYWNDKGTFRYGNHTQLPTQGTLGNAIGDINNDRLPDVVFFNEEGYLRDGPVISHIYWGDGTRSFSELRSFEFLTHHIFGFGHADMDDDG</sequence>
<dbReference type="Gene3D" id="2.130.10.130">
    <property type="entry name" value="Integrin alpha, N-terminal"/>
    <property type="match status" value="3"/>
</dbReference>
<organism evidence="2">
    <name type="scientific">hydrothermal vent metagenome</name>
    <dbReference type="NCBI Taxonomy" id="652676"/>
    <lineage>
        <taxon>unclassified sequences</taxon>
        <taxon>metagenomes</taxon>
        <taxon>ecological metagenomes</taxon>
    </lineage>
</organism>
<feature type="non-terminal residue" evidence="2">
    <location>
        <position position="494"/>
    </location>
</feature>
<evidence type="ECO:0000313" key="2">
    <source>
        <dbReference type="EMBL" id="VAX23250.1"/>
    </source>
</evidence>
<dbReference type="InterPro" id="IPR028994">
    <property type="entry name" value="Integrin_alpha_N"/>
</dbReference>
<dbReference type="PANTHER" id="PTHR44103">
    <property type="entry name" value="PROPROTEIN CONVERTASE P"/>
    <property type="match status" value="1"/>
</dbReference>
<dbReference type="Pfam" id="PF13517">
    <property type="entry name" value="FG-GAP_3"/>
    <property type="match status" value="2"/>
</dbReference>
<proteinExistence type="predicted"/>
<dbReference type="EMBL" id="UOGD01000245">
    <property type="protein sequence ID" value="VAX23250.1"/>
    <property type="molecule type" value="Genomic_DNA"/>
</dbReference>
<dbReference type="PANTHER" id="PTHR44103:SF1">
    <property type="entry name" value="PROPROTEIN CONVERTASE P"/>
    <property type="match status" value="1"/>
</dbReference>
<dbReference type="AlphaFoldDB" id="A0A3B1CKR9"/>
<dbReference type="InterPro" id="IPR013517">
    <property type="entry name" value="FG-GAP"/>
</dbReference>
<gene>
    <name evidence="2" type="ORF">MNBD_IGNAVI01-1751</name>
</gene>
<protein>
    <recommendedName>
        <fullName evidence="3">VCBS repeat-containing protein</fullName>
    </recommendedName>
</protein>
<reference evidence="2" key="1">
    <citation type="submission" date="2018-06" db="EMBL/GenBank/DDBJ databases">
        <authorList>
            <person name="Zhirakovskaya E."/>
        </authorList>
    </citation>
    <scope>NUCLEOTIDE SEQUENCE</scope>
</reference>
<evidence type="ECO:0008006" key="3">
    <source>
        <dbReference type="Google" id="ProtNLM"/>
    </source>
</evidence>
<evidence type="ECO:0000256" key="1">
    <source>
        <dbReference type="ARBA" id="ARBA00022729"/>
    </source>
</evidence>
<keyword evidence="1" id="KW-0732">Signal</keyword>
<accession>A0A3B1CKR9</accession>
<dbReference type="SUPFAM" id="SSF69318">
    <property type="entry name" value="Integrin alpha N-terminal domain"/>
    <property type="match status" value="1"/>
</dbReference>